<reference evidence="2 3" key="1">
    <citation type="submission" date="2019-03" db="EMBL/GenBank/DDBJ databases">
        <title>First draft genome of Liparis tanakae, snailfish: a comprehensive survey of snailfish specific genes.</title>
        <authorList>
            <person name="Kim W."/>
            <person name="Song I."/>
            <person name="Jeong J.-H."/>
            <person name="Kim D."/>
            <person name="Kim S."/>
            <person name="Ryu S."/>
            <person name="Song J.Y."/>
            <person name="Lee S.K."/>
        </authorList>
    </citation>
    <scope>NUCLEOTIDE SEQUENCE [LARGE SCALE GENOMIC DNA]</scope>
    <source>
        <tissue evidence="2">Muscle</tissue>
    </source>
</reference>
<feature type="compositionally biased region" description="Basic residues" evidence="1">
    <location>
        <begin position="101"/>
        <end position="112"/>
    </location>
</feature>
<dbReference type="Proteomes" id="UP000314294">
    <property type="component" value="Unassembled WGS sequence"/>
</dbReference>
<protein>
    <submittedName>
        <fullName evidence="2">Uncharacterized protein</fullName>
    </submittedName>
</protein>
<sequence>MPRQRFRYQELRKHSRMTQPPVALISHTPDARKCKGDAPCSYADRSSARASIPGTFVHVDVGQMERSAQAPFGIVKITGVGTPRGIMVADVVHDVIMTVKRRRKEKKKKKTRKQSELRCSRKPSDSKWFRFPVGKGFNKNRVCAELRTQRRLNSSTSEANRKDKAMDEQGGVEEGSGRRKGKRGEASSLVAGNFK</sequence>
<proteinExistence type="predicted"/>
<evidence type="ECO:0000256" key="1">
    <source>
        <dbReference type="SAM" id="MobiDB-lite"/>
    </source>
</evidence>
<dbReference type="AlphaFoldDB" id="A0A4Z2GWC9"/>
<feature type="region of interest" description="Disordered" evidence="1">
    <location>
        <begin position="147"/>
        <end position="195"/>
    </location>
</feature>
<evidence type="ECO:0000313" key="2">
    <source>
        <dbReference type="EMBL" id="TNN57826.1"/>
    </source>
</evidence>
<organism evidence="2 3">
    <name type="scientific">Liparis tanakae</name>
    <name type="common">Tanaka's snailfish</name>
    <dbReference type="NCBI Taxonomy" id="230148"/>
    <lineage>
        <taxon>Eukaryota</taxon>
        <taxon>Metazoa</taxon>
        <taxon>Chordata</taxon>
        <taxon>Craniata</taxon>
        <taxon>Vertebrata</taxon>
        <taxon>Euteleostomi</taxon>
        <taxon>Actinopterygii</taxon>
        <taxon>Neopterygii</taxon>
        <taxon>Teleostei</taxon>
        <taxon>Neoteleostei</taxon>
        <taxon>Acanthomorphata</taxon>
        <taxon>Eupercaria</taxon>
        <taxon>Perciformes</taxon>
        <taxon>Cottioidei</taxon>
        <taxon>Cottales</taxon>
        <taxon>Liparidae</taxon>
        <taxon>Liparis</taxon>
    </lineage>
</organism>
<accession>A0A4Z2GWC9</accession>
<evidence type="ECO:0000313" key="3">
    <source>
        <dbReference type="Proteomes" id="UP000314294"/>
    </source>
</evidence>
<dbReference type="EMBL" id="SRLO01000396">
    <property type="protein sequence ID" value="TNN57826.1"/>
    <property type="molecule type" value="Genomic_DNA"/>
</dbReference>
<keyword evidence="3" id="KW-1185">Reference proteome</keyword>
<feature type="region of interest" description="Disordered" evidence="1">
    <location>
        <begin position="101"/>
        <end position="121"/>
    </location>
</feature>
<name>A0A4Z2GWC9_9TELE</name>
<comment type="caution">
    <text evidence="2">The sequence shown here is derived from an EMBL/GenBank/DDBJ whole genome shotgun (WGS) entry which is preliminary data.</text>
</comment>
<gene>
    <name evidence="2" type="ORF">EYF80_032010</name>
</gene>